<dbReference type="Pfam" id="PF00069">
    <property type="entry name" value="Pkinase"/>
    <property type="match status" value="1"/>
</dbReference>
<evidence type="ECO:0000313" key="3">
    <source>
        <dbReference type="EMBL" id="KAJ0966607.1"/>
    </source>
</evidence>
<evidence type="ECO:0000259" key="2">
    <source>
        <dbReference type="PROSITE" id="PS50011"/>
    </source>
</evidence>
<reference evidence="3" key="2">
    <citation type="journal article" date="2022" name="Hortic Res">
        <title>The genome of Dioscorea zingiberensis sheds light on the biosynthesis, origin and evolution of the medicinally important diosgenin saponins.</title>
        <authorList>
            <person name="Li Y."/>
            <person name="Tan C."/>
            <person name="Li Z."/>
            <person name="Guo J."/>
            <person name="Li S."/>
            <person name="Chen X."/>
            <person name="Wang C."/>
            <person name="Dai X."/>
            <person name="Yang H."/>
            <person name="Song W."/>
            <person name="Hou L."/>
            <person name="Xu J."/>
            <person name="Tong Z."/>
            <person name="Xu A."/>
            <person name="Yuan X."/>
            <person name="Wang W."/>
            <person name="Yang Q."/>
            <person name="Chen L."/>
            <person name="Sun Z."/>
            <person name="Wang K."/>
            <person name="Pan B."/>
            <person name="Chen J."/>
            <person name="Bao Y."/>
            <person name="Liu F."/>
            <person name="Qi X."/>
            <person name="Gang D.R."/>
            <person name="Wen J."/>
            <person name="Li J."/>
        </authorList>
    </citation>
    <scope>NUCLEOTIDE SEQUENCE</scope>
    <source>
        <strain evidence="3">Dzin_1.0</strain>
    </source>
</reference>
<protein>
    <recommendedName>
        <fullName evidence="2">Protein kinase domain-containing protein</fullName>
    </recommendedName>
</protein>
<keyword evidence="4" id="KW-1185">Reference proteome</keyword>
<accession>A0A9D5C4Y3</accession>
<dbReference type="PROSITE" id="PS50011">
    <property type="entry name" value="PROTEIN_KINASE_DOM"/>
    <property type="match status" value="1"/>
</dbReference>
<dbReference type="EMBL" id="JAGGNH010000007">
    <property type="protein sequence ID" value="KAJ0966607.1"/>
    <property type="molecule type" value="Genomic_DNA"/>
</dbReference>
<dbReference type="AlphaFoldDB" id="A0A9D5C4Y3"/>
<dbReference type="OrthoDB" id="4062651at2759"/>
<feature type="region of interest" description="Disordered" evidence="1">
    <location>
        <begin position="1"/>
        <end position="43"/>
    </location>
</feature>
<sequence>MANNPKRASRSGSRSRSSTTPQTSTSTTTTTSNSNATVLSSSSSGRASVASVRASLPETPILYRYSEISSATNGFLSPRLSPSSSSWRCTLRGRDVVVVQRRFLSSDPSSLPSRLSALSRAHHSAVIPLLGASLASPHLYLVYDYAPGTPLNLLLRNPHNPSFTPLSTWSSRVQIAADVAQGLDYIHHHSAASSPHGIRPVHNRIKSSSLIVSDSGFRTRICHFGAAALCGEIPDESTGHSPQLIQGTTGYIAPEVVAGGRISQSSDVFTFGVVLLELLSGKKPLDYDYQKETNVWETISLIETAKVAIGAGDEEAENVVRSGRVRRWMDGRLRDSFPVSSAEKLVRLALRCVAEDPAARPGMVWVAGKVSKVLLDAKEWEKRFQPPTDFSVSLAPR</sequence>
<dbReference type="Proteomes" id="UP001085076">
    <property type="component" value="Miscellaneous, Linkage group lg07"/>
</dbReference>
<gene>
    <name evidence="3" type="ORF">J5N97_023524</name>
</gene>
<dbReference type="Gene3D" id="1.10.510.10">
    <property type="entry name" value="Transferase(Phosphotransferase) domain 1"/>
    <property type="match status" value="1"/>
</dbReference>
<reference evidence="3" key="1">
    <citation type="submission" date="2021-03" db="EMBL/GenBank/DDBJ databases">
        <authorList>
            <person name="Li Z."/>
            <person name="Yang C."/>
        </authorList>
    </citation>
    <scope>NUCLEOTIDE SEQUENCE</scope>
    <source>
        <strain evidence="3">Dzin_1.0</strain>
        <tissue evidence="3">Leaf</tissue>
    </source>
</reference>
<dbReference type="GO" id="GO:0004672">
    <property type="term" value="F:protein kinase activity"/>
    <property type="evidence" value="ECO:0007669"/>
    <property type="project" value="InterPro"/>
</dbReference>
<evidence type="ECO:0000256" key="1">
    <source>
        <dbReference type="SAM" id="MobiDB-lite"/>
    </source>
</evidence>
<organism evidence="3 4">
    <name type="scientific">Dioscorea zingiberensis</name>
    <dbReference type="NCBI Taxonomy" id="325984"/>
    <lineage>
        <taxon>Eukaryota</taxon>
        <taxon>Viridiplantae</taxon>
        <taxon>Streptophyta</taxon>
        <taxon>Embryophyta</taxon>
        <taxon>Tracheophyta</taxon>
        <taxon>Spermatophyta</taxon>
        <taxon>Magnoliopsida</taxon>
        <taxon>Liliopsida</taxon>
        <taxon>Dioscoreales</taxon>
        <taxon>Dioscoreaceae</taxon>
        <taxon>Dioscorea</taxon>
    </lineage>
</organism>
<dbReference type="InterPro" id="IPR000719">
    <property type="entry name" value="Prot_kinase_dom"/>
</dbReference>
<comment type="caution">
    <text evidence="3">The sequence shown here is derived from an EMBL/GenBank/DDBJ whole genome shotgun (WGS) entry which is preliminary data.</text>
</comment>
<dbReference type="PANTHER" id="PTHR46863:SF1">
    <property type="entry name" value="PROTEIN KINASE SUPERFAMILY PROTEIN"/>
    <property type="match status" value="1"/>
</dbReference>
<dbReference type="PANTHER" id="PTHR46863">
    <property type="entry name" value="OS09G0572100 PROTEIN"/>
    <property type="match status" value="1"/>
</dbReference>
<evidence type="ECO:0000313" key="4">
    <source>
        <dbReference type="Proteomes" id="UP001085076"/>
    </source>
</evidence>
<name>A0A9D5C4Y3_9LILI</name>
<feature type="domain" description="Protein kinase" evidence="2">
    <location>
        <begin position="65"/>
        <end position="374"/>
    </location>
</feature>
<proteinExistence type="predicted"/>
<dbReference type="InterPro" id="IPR011009">
    <property type="entry name" value="Kinase-like_dom_sf"/>
</dbReference>
<dbReference type="SUPFAM" id="SSF56112">
    <property type="entry name" value="Protein kinase-like (PK-like)"/>
    <property type="match status" value="1"/>
</dbReference>
<dbReference type="GO" id="GO:0005524">
    <property type="term" value="F:ATP binding"/>
    <property type="evidence" value="ECO:0007669"/>
    <property type="project" value="InterPro"/>
</dbReference>
<feature type="compositionally biased region" description="Low complexity" evidence="1">
    <location>
        <begin position="10"/>
        <end position="43"/>
    </location>
</feature>